<dbReference type="PANTHER" id="PTHR22939:SF127">
    <property type="entry name" value="SERINE PROTEASE HTRA2, MITOCHONDRIAL"/>
    <property type="match status" value="1"/>
</dbReference>
<dbReference type="AlphaFoldDB" id="A0A667ZXY7"/>
<dbReference type="PANTHER" id="PTHR22939">
    <property type="entry name" value="SERINE PROTEASE FAMILY S1C HTRA-RELATED"/>
    <property type="match status" value="1"/>
</dbReference>
<dbReference type="GeneTree" id="ENSGT00940000155108"/>
<protein>
    <submittedName>
        <fullName evidence="3">Uncharacterized protein</fullName>
    </submittedName>
</protein>
<dbReference type="GO" id="GO:0005739">
    <property type="term" value="C:mitochondrion"/>
    <property type="evidence" value="ECO:0007669"/>
    <property type="project" value="TreeGrafter"/>
</dbReference>
<evidence type="ECO:0000313" key="3">
    <source>
        <dbReference type="Ensembl" id="ENSMMDP00005037761.1"/>
    </source>
</evidence>
<accession>A0A667ZXY7</accession>
<dbReference type="Pfam" id="PF13365">
    <property type="entry name" value="Trypsin_2"/>
    <property type="match status" value="1"/>
</dbReference>
<dbReference type="Gene3D" id="2.40.10.120">
    <property type="match status" value="1"/>
</dbReference>
<dbReference type="GO" id="GO:0043065">
    <property type="term" value="P:positive regulation of apoptotic process"/>
    <property type="evidence" value="ECO:0007669"/>
    <property type="project" value="TreeGrafter"/>
</dbReference>
<keyword evidence="4" id="KW-1185">Reference proteome</keyword>
<reference evidence="3" key="3">
    <citation type="submission" date="2025-09" db="UniProtKB">
        <authorList>
            <consortium name="Ensembl"/>
        </authorList>
    </citation>
    <scope>IDENTIFICATION</scope>
</reference>
<dbReference type="InterPro" id="IPR001940">
    <property type="entry name" value="Peptidase_S1C"/>
</dbReference>
<dbReference type="GO" id="GO:0006508">
    <property type="term" value="P:proteolysis"/>
    <property type="evidence" value="ECO:0007669"/>
    <property type="project" value="InterPro"/>
</dbReference>
<evidence type="ECO:0000256" key="1">
    <source>
        <dbReference type="ARBA" id="ARBA00010541"/>
    </source>
</evidence>
<name>A0A667ZXY7_9TELE</name>
<dbReference type="Ensembl" id="ENSMMDT00005038560.1">
    <property type="protein sequence ID" value="ENSMMDP00005037761.1"/>
    <property type="gene ID" value="ENSMMDG00005017601.1"/>
</dbReference>
<proteinExistence type="inferred from homology"/>
<comment type="similarity">
    <text evidence="1">Belongs to the peptidase S1C family.</text>
</comment>
<dbReference type="PRINTS" id="PR00834">
    <property type="entry name" value="PROTEASES2C"/>
</dbReference>
<dbReference type="InParanoid" id="A0A667ZXY7"/>
<dbReference type="InterPro" id="IPR009003">
    <property type="entry name" value="Peptidase_S1_PA"/>
</dbReference>
<dbReference type="GO" id="GO:0012501">
    <property type="term" value="P:programmed cell death"/>
    <property type="evidence" value="ECO:0007669"/>
    <property type="project" value="TreeGrafter"/>
</dbReference>
<dbReference type="Proteomes" id="UP000472263">
    <property type="component" value="Chromosome 24"/>
</dbReference>
<evidence type="ECO:0000256" key="2">
    <source>
        <dbReference type="SAM" id="MobiDB-lite"/>
    </source>
</evidence>
<dbReference type="SUPFAM" id="SSF50494">
    <property type="entry name" value="Trypsin-like serine proteases"/>
    <property type="match status" value="1"/>
</dbReference>
<reference evidence="3" key="2">
    <citation type="submission" date="2025-08" db="UniProtKB">
        <authorList>
            <consortium name="Ensembl"/>
        </authorList>
    </citation>
    <scope>IDENTIFICATION</scope>
</reference>
<organism evidence="3 4">
    <name type="scientific">Myripristis murdjan</name>
    <name type="common">pinecone soldierfish</name>
    <dbReference type="NCBI Taxonomy" id="586833"/>
    <lineage>
        <taxon>Eukaryota</taxon>
        <taxon>Metazoa</taxon>
        <taxon>Chordata</taxon>
        <taxon>Craniata</taxon>
        <taxon>Vertebrata</taxon>
        <taxon>Euteleostomi</taxon>
        <taxon>Actinopterygii</taxon>
        <taxon>Neopterygii</taxon>
        <taxon>Teleostei</taxon>
        <taxon>Neoteleostei</taxon>
        <taxon>Acanthomorphata</taxon>
        <taxon>Holocentriformes</taxon>
        <taxon>Holocentridae</taxon>
        <taxon>Myripristis</taxon>
    </lineage>
</organism>
<evidence type="ECO:0000313" key="4">
    <source>
        <dbReference type="Proteomes" id="UP000472263"/>
    </source>
</evidence>
<reference evidence="3" key="1">
    <citation type="submission" date="2019-06" db="EMBL/GenBank/DDBJ databases">
        <authorList>
            <consortium name="Wellcome Sanger Institute Data Sharing"/>
        </authorList>
    </citation>
    <scope>NUCLEOTIDE SEQUENCE [LARGE SCALE GENOMIC DNA]</scope>
</reference>
<dbReference type="GO" id="GO:0004252">
    <property type="term" value="F:serine-type endopeptidase activity"/>
    <property type="evidence" value="ECO:0007669"/>
    <property type="project" value="InterPro"/>
</dbReference>
<sequence length="317" mass="34266">NSTLRHSDSVASGLTSVLSRVKQLSSGPNRTGNDKSPESGAYRNSLFYGSTVEKFLKSAQIVSPTLVSFQYTGNSIAHVVQRCTPAVVQIETFTMKGFTKIIPVGSGSGFIISSNRIIVTAAHVLKKIFHVRLASGEVCRGTVLHIDEEADIAIIRIKAKHPLPFLPLKGLSEVLQGHVVLAMGSPFVLQNWMAFGIVSAVRRSCAAHQMEMNEMSYVQHHVTLEYGYSGGPLLNLEGEVIGMHVSQGGEGIAISVKLELLETDIQCMQSAGKNYCTTPMRKGLDVRDPAQQSVTMDSSHHSTKSLPPSQCLPVGEH</sequence>
<feature type="region of interest" description="Disordered" evidence="2">
    <location>
        <begin position="288"/>
        <end position="317"/>
    </location>
</feature>